<sequence length="337" mass="37808">MGKFWRAKSKMLLVAAVFISLSELASTIEGTKCYWCGPLADQVHRSRRSQPCNASTYEETTCDPGYDYCAVIATSPPLTESRVCVKVYQDECYSVYCNSSRHWRVVCPCRGELCNGPATQRETEAFTTLFQKAKRSIFGTKKLREKRALVASANFISARRPRVENVSEPTMSNIVNQATDADKMNSEENNKMEENVVHSTVSDEMTKMPEGNDITNWISVETKDIEQNDVATTIEEMDTKTMSTTNNEAMQKDESIVVQNIKPSKDTLTAEALQQNVNPDKQATEMMTTLQATVSTTPSTTRNGMFTEEPHKNNTATAITHNHMLTSMIGMILQRYL</sequence>
<reference evidence="2" key="1">
    <citation type="journal article" date="2016" name="Insect Biochem. Mol. Biol.">
        <title>Multifaceted biological insights from a draft genome sequence of the tobacco hornworm moth, Manduca sexta.</title>
        <authorList>
            <person name="Kanost M.R."/>
            <person name="Arrese E.L."/>
            <person name="Cao X."/>
            <person name="Chen Y.R."/>
            <person name="Chellapilla S."/>
            <person name="Goldsmith M.R."/>
            <person name="Grosse-Wilde E."/>
            <person name="Heckel D.G."/>
            <person name="Herndon N."/>
            <person name="Jiang H."/>
            <person name="Papanicolaou A."/>
            <person name="Qu J."/>
            <person name="Soulages J.L."/>
            <person name="Vogel H."/>
            <person name="Walters J."/>
            <person name="Waterhouse R.M."/>
            <person name="Ahn S.J."/>
            <person name="Almeida F.C."/>
            <person name="An C."/>
            <person name="Aqrawi P."/>
            <person name="Bretschneider A."/>
            <person name="Bryant W.B."/>
            <person name="Bucks S."/>
            <person name="Chao H."/>
            <person name="Chevignon G."/>
            <person name="Christen J.M."/>
            <person name="Clarke D.F."/>
            <person name="Dittmer N.T."/>
            <person name="Ferguson L.C.F."/>
            <person name="Garavelou S."/>
            <person name="Gordon K.H.J."/>
            <person name="Gunaratna R.T."/>
            <person name="Han Y."/>
            <person name="Hauser F."/>
            <person name="He Y."/>
            <person name="Heidel-Fischer H."/>
            <person name="Hirsh A."/>
            <person name="Hu Y."/>
            <person name="Jiang H."/>
            <person name="Kalra D."/>
            <person name="Klinner C."/>
            <person name="Konig C."/>
            <person name="Kovar C."/>
            <person name="Kroll A.R."/>
            <person name="Kuwar S.S."/>
            <person name="Lee S.L."/>
            <person name="Lehman R."/>
            <person name="Li K."/>
            <person name="Li Z."/>
            <person name="Liang H."/>
            <person name="Lovelace S."/>
            <person name="Lu Z."/>
            <person name="Mansfield J.H."/>
            <person name="McCulloch K.J."/>
            <person name="Mathew T."/>
            <person name="Morton B."/>
            <person name="Muzny D.M."/>
            <person name="Neunemann D."/>
            <person name="Ongeri F."/>
            <person name="Pauchet Y."/>
            <person name="Pu L.L."/>
            <person name="Pyrousis I."/>
            <person name="Rao X.J."/>
            <person name="Redding A."/>
            <person name="Roesel C."/>
            <person name="Sanchez-Gracia A."/>
            <person name="Schaack S."/>
            <person name="Shukla A."/>
            <person name="Tetreau G."/>
            <person name="Wang Y."/>
            <person name="Xiong G.H."/>
            <person name="Traut W."/>
            <person name="Walsh T.K."/>
            <person name="Worley K.C."/>
            <person name="Wu D."/>
            <person name="Wu W."/>
            <person name="Wu Y.Q."/>
            <person name="Zhang X."/>
            <person name="Zou Z."/>
            <person name="Zucker H."/>
            <person name="Briscoe A.D."/>
            <person name="Burmester T."/>
            <person name="Clem R.J."/>
            <person name="Feyereisen R."/>
            <person name="Grimmelikhuijzen C.J.P."/>
            <person name="Hamodrakas S.J."/>
            <person name="Hansson B.S."/>
            <person name="Huguet E."/>
            <person name="Jermiin L.S."/>
            <person name="Lan Q."/>
            <person name="Lehman H.K."/>
            <person name="Lorenzen M."/>
            <person name="Merzendorfer H."/>
            <person name="Michalopoulos I."/>
            <person name="Morton D.B."/>
            <person name="Muthukrishnan S."/>
            <person name="Oakeshott J.G."/>
            <person name="Palmer W."/>
            <person name="Park Y."/>
            <person name="Passarelli A.L."/>
            <person name="Rozas J."/>
            <person name="Schwartz L.M."/>
            <person name="Smith W."/>
            <person name="Southgate A."/>
            <person name="Vilcinskas A."/>
            <person name="Vogt R."/>
            <person name="Wang P."/>
            <person name="Werren J."/>
            <person name="Yu X.Q."/>
            <person name="Zhou J.J."/>
            <person name="Brown S.J."/>
            <person name="Scherer S.E."/>
            <person name="Richards S."/>
            <person name="Blissard G.W."/>
        </authorList>
    </citation>
    <scope>NUCLEOTIDE SEQUENCE</scope>
</reference>
<organism evidence="2 3">
    <name type="scientific">Manduca sexta</name>
    <name type="common">Tobacco hawkmoth</name>
    <name type="synonym">Tobacco hornworm</name>
    <dbReference type="NCBI Taxonomy" id="7130"/>
    <lineage>
        <taxon>Eukaryota</taxon>
        <taxon>Metazoa</taxon>
        <taxon>Ecdysozoa</taxon>
        <taxon>Arthropoda</taxon>
        <taxon>Hexapoda</taxon>
        <taxon>Insecta</taxon>
        <taxon>Pterygota</taxon>
        <taxon>Neoptera</taxon>
        <taxon>Endopterygota</taxon>
        <taxon>Lepidoptera</taxon>
        <taxon>Glossata</taxon>
        <taxon>Ditrysia</taxon>
        <taxon>Bombycoidea</taxon>
        <taxon>Sphingidae</taxon>
        <taxon>Sphinginae</taxon>
        <taxon>Sphingini</taxon>
        <taxon>Manduca</taxon>
    </lineage>
</organism>
<proteinExistence type="predicted"/>
<evidence type="ECO:0000256" key="1">
    <source>
        <dbReference type="SAM" id="SignalP"/>
    </source>
</evidence>
<accession>A0A921ZP54</accession>
<keyword evidence="1" id="KW-0732">Signal</keyword>
<comment type="caution">
    <text evidence="2">The sequence shown here is derived from an EMBL/GenBank/DDBJ whole genome shotgun (WGS) entry which is preliminary data.</text>
</comment>
<dbReference type="Proteomes" id="UP000791440">
    <property type="component" value="Unassembled WGS sequence"/>
</dbReference>
<feature type="chain" id="PRO_5036965126" evidence="1">
    <location>
        <begin position="28"/>
        <end position="337"/>
    </location>
</feature>
<evidence type="ECO:0000313" key="3">
    <source>
        <dbReference type="Proteomes" id="UP000791440"/>
    </source>
</evidence>
<dbReference type="CDD" id="cd00117">
    <property type="entry name" value="TFP"/>
    <property type="match status" value="1"/>
</dbReference>
<feature type="signal peptide" evidence="1">
    <location>
        <begin position="1"/>
        <end position="27"/>
    </location>
</feature>
<dbReference type="EMBL" id="JH668767">
    <property type="protein sequence ID" value="KAG6461667.1"/>
    <property type="molecule type" value="Genomic_DNA"/>
</dbReference>
<protein>
    <submittedName>
        <fullName evidence="2">Uncharacterized protein</fullName>
    </submittedName>
</protein>
<gene>
    <name evidence="2" type="ORF">O3G_MSEX012775</name>
</gene>
<reference evidence="2" key="2">
    <citation type="submission" date="2020-12" db="EMBL/GenBank/DDBJ databases">
        <authorList>
            <person name="Kanost M."/>
        </authorList>
    </citation>
    <scope>NUCLEOTIDE SEQUENCE</scope>
</reference>
<evidence type="ECO:0000313" key="2">
    <source>
        <dbReference type="EMBL" id="KAG6461667.1"/>
    </source>
</evidence>
<dbReference type="AlphaFoldDB" id="A0A921ZP54"/>
<name>A0A921ZP54_MANSE</name>
<keyword evidence="3" id="KW-1185">Reference proteome</keyword>